<dbReference type="AlphaFoldDB" id="A0A2G9ZJN2"/>
<evidence type="ECO:0000313" key="3">
    <source>
        <dbReference type="Proteomes" id="UP000230729"/>
    </source>
</evidence>
<name>A0A2G9ZJN2_9BACT</name>
<proteinExistence type="predicted"/>
<comment type="caution">
    <text evidence="2">The sequence shown here is derived from an EMBL/GenBank/DDBJ whole genome shotgun (WGS) entry which is preliminary data.</text>
</comment>
<keyword evidence="1" id="KW-0732">Signal</keyword>
<organism evidence="2 3">
    <name type="scientific">Candidatus Falkowbacteria bacterium CG23_combo_of_CG06-09_8_20_14_all_49_15</name>
    <dbReference type="NCBI Taxonomy" id="1974572"/>
    <lineage>
        <taxon>Bacteria</taxon>
        <taxon>Candidatus Falkowiibacteriota</taxon>
    </lineage>
</organism>
<evidence type="ECO:0000256" key="1">
    <source>
        <dbReference type="SAM" id="SignalP"/>
    </source>
</evidence>
<reference evidence="2 3" key="1">
    <citation type="submission" date="2017-09" db="EMBL/GenBank/DDBJ databases">
        <title>Depth-based differentiation of microbial function through sediment-hosted aquifers and enrichment of novel symbionts in the deep terrestrial subsurface.</title>
        <authorList>
            <person name="Probst A.J."/>
            <person name="Ladd B."/>
            <person name="Jarett J.K."/>
            <person name="Geller-Mcgrath D.E."/>
            <person name="Sieber C.M."/>
            <person name="Emerson J.B."/>
            <person name="Anantharaman K."/>
            <person name="Thomas B.C."/>
            <person name="Malmstrom R."/>
            <person name="Stieglmeier M."/>
            <person name="Klingl A."/>
            <person name="Woyke T."/>
            <person name="Ryan C.M."/>
            <person name="Banfield J.F."/>
        </authorList>
    </citation>
    <scope>NUCLEOTIDE SEQUENCE [LARGE SCALE GENOMIC DNA]</scope>
    <source>
        <strain evidence="2">CG23_combo_of_CG06-09_8_20_14_all_49_15</strain>
    </source>
</reference>
<feature type="signal peptide" evidence="1">
    <location>
        <begin position="1"/>
        <end position="29"/>
    </location>
</feature>
<dbReference type="EMBL" id="PCSD01000109">
    <property type="protein sequence ID" value="PIP33393.1"/>
    <property type="molecule type" value="Genomic_DNA"/>
</dbReference>
<gene>
    <name evidence="2" type="ORF">COX22_04600</name>
</gene>
<evidence type="ECO:0000313" key="2">
    <source>
        <dbReference type="EMBL" id="PIP33393.1"/>
    </source>
</evidence>
<protein>
    <submittedName>
        <fullName evidence="2">Uncharacterized protein</fullName>
    </submittedName>
</protein>
<accession>A0A2G9ZJN2</accession>
<sequence>MKNNKKLTIAAAALVALAAVGSVAFLTYAQGNETAPAAGQFRDKGARNRENLTEEQKTALDAMRAERQAQRETRQAEMNAAIAGGYEKFSAFIKEEQGENSPWREKINAENFAQFADAHALMTKAHSILAGLGLDESGFGPGRMGKGGAGAMGGMRGGCPMLNSQ</sequence>
<dbReference type="Proteomes" id="UP000230729">
    <property type="component" value="Unassembled WGS sequence"/>
</dbReference>
<feature type="chain" id="PRO_5013802687" evidence="1">
    <location>
        <begin position="30"/>
        <end position="165"/>
    </location>
</feature>